<evidence type="ECO:0000313" key="9">
    <source>
        <dbReference type="EMBL" id="AXN37273.1"/>
    </source>
</evidence>
<evidence type="ECO:0000256" key="3">
    <source>
        <dbReference type="ARBA" id="ARBA00022650"/>
    </source>
</evidence>
<dbReference type="CDD" id="cd07079">
    <property type="entry name" value="ALDH_F18-19_ProA-GPR"/>
    <property type="match status" value="1"/>
</dbReference>
<evidence type="ECO:0000256" key="5">
    <source>
        <dbReference type="ARBA" id="ARBA00023002"/>
    </source>
</evidence>
<dbReference type="InterPro" id="IPR016162">
    <property type="entry name" value="Ald_DH_N"/>
</dbReference>
<dbReference type="EMBL" id="CP030926">
    <property type="protein sequence ID" value="AXN37273.1"/>
    <property type="molecule type" value="Genomic_DNA"/>
</dbReference>
<evidence type="ECO:0000256" key="2">
    <source>
        <dbReference type="ARBA" id="ARBA00022605"/>
    </source>
</evidence>
<dbReference type="InterPro" id="IPR000965">
    <property type="entry name" value="GPR_dom"/>
</dbReference>
<dbReference type="EC" id="1.2.1.41" evidence="7"/>
<dbReference type="HAMAP" id="MF_00412">
    <property type="entry name" value="ProA"/>
    <property type="match status" value="1"/>
</dbReference>
<keyword evidence="7" id="KW-0963">Cytoplasm</keyword>
<comment type="similarity">
    <text evidence="7">Belongs to the gamma-glutamyl phosphate reductase family.</text>
</comment>
<dbReference type="PANTHER" id="PTHR11063">
    <property type="entry name" value="GLUTAMATE SEMIALDEHYDE DEHYDROGENASE"/>
    <property type="match status" value="1"/>
</dbReference>
<keyword evidence="4 7" id="KW-0521">NADP</keyword>
<reference evidence="9 10" key="1">
    <citation type="submission" date="2018-07" db="EMBL/GenBank/DDBJ databases">
        <title>The molecular basis for the intramolecular migration of carboxyl group in the catabolism of para-hydroxybenzoate via gentisate.</title>
        <authorList>
            <person name="Zhao H."/>
            <person name="Xu Y."/>
            <person name="Lin S."/>
            <person name="Spain J.C."/>
            <person name="Zhou N.-Y."/>
        </authorList>
    </citation>
    <scope>NUCLEOTIDE SEQUENCE [LARGE SCALE GENOMIC DNA]</scope>
    <source>
        <strain evidence="9 10">PHB-7a</strain>
    </source>
</reference>
<dbReference type="InterPro" id="IPR016163">
    <property type="entry name" value="Ald_DH_C"/>
</dbReference>
<dbReference type="Gene3D" id="3.40.309.10">
    <property type="entry name" value="Aldehyde Dehydrogenase, Chain A, domain 2"/>
    <property type="match status" value="1"/>
</dbReference>
<comment type="subcellular location">
    <subcellularLocation>
        <location evidence="7">Cytoplasm</location>
    </subcellularLocation>
</comment>
<dbReference type="PANTHER" id="PTHR11063:SF8">
    <property type="entry name" value="DELTA-1-PYRROLINE-5-CARBOXYLATE SYNTHASE"/>
    <property type="match status" value="1"/>
</dbReference>
<organism evidence="9 10">
    <name type="scientific">Peribacillus butanolivorans</name>
    <dbReference type="NCBI Taxonomy" id="421767"/>
    <lineage>
        <taxon>Bacteria</taxon>
        <taxon>Bacillati</taxon>
        <taxon>Bacillota</taxon>
        <taxon>Bacilli</taxon>
        <taxon>Bacillales</taxon>
        <taxon>Bacillaceae</taxon>
        <taxon>Peribacillus</taxon>
    </lineage>
</organism>
<evidence type="ECO:0000256" key="4">
    <source>
        <dbReference type="ARBA" id="ARBA00022857"/>
    </source>
</evidence>
<comment type="catalytic activity">
    <reaction evidence="6 7">
        <text>L-glutamate 5-semialdehyde + phosphate + NADP(+) = L-glutamyl 5-phosphate + NADPH + H(+)</text>
        <dbReference type="Rhea" id="RHEA:19541"/>
        <dbReference type="ChEBI" id="CHEBI:15378"/>
        <dbReference type="ChEBI" id="CHEBI:43474"/>
        <dbReference type="ChEBI" id="CHEBI:57783"/>
        <dbReference type="ChEBI" id="CHEBI:58066"/>
        <dbReference type="ChEBI" id="CHEBI:58274"/>
        <dbReference type="ChEBI" id="CHEBI:58349"/>
        <dbReference type="EC" id="1.2.1.41"/>
    </reaction>
</comment>
<evidence type="ECO:0000256" key="7">
    <source>
        <dbReference type="HAMAP-Rule" id="MF_00412"/>
    </source>
</evidence>
<gene>
    <name evidence="7" type="primary">proA</name>
    <name evidence="9" type="ORF">DTO10_01925</name>
</gene>
<dbReference type="InterPro" id="IPR016161">
    <property type="entry name" value="Ald_DH/histidinol_DH"/>
</dbReference>
<keyword evidence="10" id="KW-1185">Reference proteome</keyword>
<dbReference type="InterPro" id="IPR015590">
    <property type="entry name" value="Aldehyde_DH_dom"/>
</dbReference>
<keyword evidence="5 7" id="KW-0560">Oxidoreductase</keyword>
<comment type="function">
    <text evidence="7">Catalyzes the NADPH-dependent reduction of L-glutamate 5-phosphate into L-glutamate 5-semialdehyde and phosphate. The product spontaneously undergoes cyclization to form 1-pyrroline-5-carboxylate.</text>
</comment>
<sequence>MSEVIEKGKAAKIASYQLIGLSTEQKNEALEKIAMQLVIDRESLLIENQKDLEQGRLKGFSESTLDRIMLNPKRIDDIAAAIRLLIELKDPIGEKLEMIEKENGLLIKKLRVPIGVIGMIYEARPNVTIDAATLSLKTGNAVILRGSSSAKYSNMALVSSIHKALKNTKIPVDAVQLIEDTSRETAKELFHLKDYLDVLIPRGGKNLIETVIRESTVPVLETGAGNCHIFIDETADLTMVENIVLNGKTQRPSVCNAIESLLIHEKWFEENGKRLLAVLNEKGIEIYGDEAVCNAFPEAKTATEEDWSTEYLALKISVKTVSCVSDAIEHINRYGTNHSEAILTKDEQNAAVFMNKVDAAAVYHNASTRFTDGFEFGYGAEIGISTQKLHARGPMGLPALTSSKYFIYGEGQTRE</sequence>
<keyword evidence="3 7" id="KW-0641">Proline biosynthesis</keyword>
<dbReference type="Gene3D" id="3.40.605.10">
    <property type="entry name" value="Aldehyde Dehydrogenase, Chain A, domain 1"/>
    <property type="match status" value="1"/>
</dbReference>
<feature type="domain" description="Aldehyde dehydrogenase" evidence="8">
    <location>
        <begin position="10"/>
        <end position="279"/>
    </location>
</feature>
<keyword evidence="2 7" id="KW-0028">Amino-acid biosynthesis</keyword>
<dbReference type="PROSITE" id="PS01223">
    <property type="entry name" value="PROA"/>
    <property type="match status" value="1"/>
</dbReference>
<dbReference type="InterPro" id="IPR020593">
    <property type="entry name" value="G-glutamylP_reductase_CS"/>
</dbReference>
<dbReference type="RefSeq" id="WP_116820651.1">
    <property type="nucleotide sequence ID" value="NZ_CP030926.1"/>
</dbReference>
<dbReference type="PIRSF" id="PIRSF000151">
    <property type="entry name" value="GPR"/>
    <property type="match status" value="1"/>
</dbReference>
<dbReference type="SUPFAM" id="SSF53720">
    <property type="entry name" value="ALDH-like"/>
    <property type="match status" value="1"/>
</dbReference>
<dbReference type="Pfam" id="PF00171">
    <property type="entry name" value="Aldedh"/>
    <property type="match status" value="1"/>
</dbReference>
<evidence type="ECO:0000313" key="10">
    <source>
        <dbReference type="Proteomes" id="UP000260457"/>
    </source>
</evidence>
<dbReference type="NCBIfam" id="TIGR00407">
    <property type="entry name" value="proA"/>
    <property type="match status" value="1"/>
</dbReference>
<dbReference type="InterPro" id="IPR012134">
    <property type="entry name" value="Glu-5-SA_DH"/>
</dbReference>
<protein>
    <recommendedName>
        <fullName evidence="7">Gamma-glutamyl phosphate reductase</fullName>
        <shortName evidence="7">GPR</shortName>
        <ecNumber evidence="7">1.2.1.41</ecNumber>
    </recommendedName>
    <alternativeName>
        <fullName evidence="7">Glutamate-5-semialdehyde dehydrogenase</fullName>
    </alternativeName>
    <alternativeName>
        <fullName evidence="7">Glutamyl-gamma-semialdehyde dehydrogenase</fullName>
        <shortName evidence="7">GSA dehydrogenase</shortName>
    </alternativeName>
</protein>
<accession>A0ABM6XHX2</accession>
<evidence type="ECO:0000259" key="8">
    <source>
        <dbReference type="Pfam" id="PF00171"/>
    </source>
</evidence>
<dbReference type="Proteomes" id="UP000260457">
    <property type="component" value="Chromosome"/>
</dbReference>
<proteinExistence type="inferred from homology"/>
<comment type="pathway">
    <text evidence="1 7">Amino-acid biosynthesis; L-proline biosynthesis; L-glutamate 5-semialdehyde from L-glutamate: step 2/2.</text>
</comment>
<evidence type="ECO:0000256" key="1">
    <source>
        <dbReference type="ARBA" id="ARBA00004985"/>
    </source>
</evidence>
<name>A0ABM6XHX2_9BACI</name>
<evidence type="ECO:0000256" key="6">
    <source>
        <dbReference type="ARBA" id="ARBA00049024"/>
    </source>
</evidence>
<dbReference type="NCBIfam" id="NF001221">
    <property type="entry name" value="PRK00197.1"/>
    <property type="match status" value="1"/>
</dbReference>
<dbReference type="GO" id="GO:0004350">
    <property type="term" value="F:glutamate-5-semialdehyde dehydrogenase activity"/>
    <property type="evidence" value="ECO:0007669"/>
    <property type="project" value="UniProtKB-EC"/>
</dbReference>